<reference evidence="2 3" key="1">
    <citation type="submission" date="2019-03" db="EMBL/GenBank/DDBJ databases">
        <title>First draft genome of Liparis tanakae, snailfish: a comprehensive survey of snailfish specific genes.</title>
        <authorList>
            <person name="Kim W."/>
            <person name="Song I."/>
            <person name="Jeong J.-H."/>
            <person name="Kim D."/>
            <person name="Kim S."/>
            <person name="Ryu S."/>
            <person name="Song J.Y."/>
            <person name="Lee S.K."/>
        </authorList>
    </citation>
    <scope>NUCLEOTIDE SEQUENCE [LARGE SCALE GENOMIC DNA]</scope>
    <source>
        <tissue evidence="2">Muscle</tissue>
    </source>
</reference>
<dbReference type="EMBL" id="SRLO01004987">
    <property type="protein sequence ID" value="TNN29970.1"/>
    <property type="molecule type" value="Genomic_DNA"/>
</dbReference>
<name>A0A4Z2EN07_9TELE</name>
<feature type="region of interest" description="Disordered" evidence="1">
    <location>
        <begin position="1"/>
        <end position="20"/>
    </location>
</feature>
<comment type="caution">
    <text evidence="2">The sequence shown here is derived from an EMBL/GenBank/DDBJ whole genome shotgun (WGS) entry which is preliminary data.</text>
</comment>
<evidence type="ECO:0000256" key="1">
    <source>
        <dbReference type="SAM" id="MobiDB-lite"/>
    </source>
</evidence>
<evidence type="ECO:0000313" key="3">
    <source>
        <dbReference type="Proteomes" id="UP000314294"/>
    </source>
</evidence>
<gene>
    <name evidence="2" type="ORF">EYF80_059881</name>
</gene>
<evidence type="ECO:0000313" key="2">
    <source>
        <dbReference type="EMBL" id="TNN29970.1"/>
    </source>
</evidence>
<feature type="region of interest" description="Disordered" evidence="1">
    <location>
        <begin position="77"/>
        <end position="102"/>
    </location>
</feature>
<accession>A0A4Z2EN07</accession>
<dbReference type="AlphaFoldDB" id="A0A4Z2EN07"/>
<proteinExistence type="predicted"/>
<organism evidence="2 3">
    <name type="scientific">Liparis tanakae</name>
    <name type="common">Tanaka's snailfish</name>
    <dbReference type="NCBI Taxonomy" id="230148"/>
    <lineage>
        <taxon>Eukaryota</taxon>
        <taxon>Metazoa</taxon>
        <taxon>Chordata</taxon>
        <taxon>Craniata</taxon>
        <taxon>Vertebrata</taxon>
        <taxon>Euteleostomi</taxon>
        <taxon>Actinopterygii</taxon>
        <taxon>Neopterygii</taxon>
        <taxon>Teleostei</taxon>
        <taxon>Neoteleostei</taxon>
        <taxon>Acanthomorphata</taxon>
        <taxon>Eupercaria</taxon>
        <taxon>Perciformes</taxon>
        <taxon>Cottioidei</taxon>
        <taxon>Cottales</taxon>
        <taxon>Liparidae</taxon>
        <taxon>Liparis</taxon>
    </lineage>
</organism>
<keyword evidence="3" id="KW-1185">Reference proteome</keyword>
<feature type="compositionally biased region" description="Basic and acidic residues" evidence="1">
    <location>
        <begin position="77"/>
        <end position="100"/>
    </location>
</feature>
<dbReference type="Proteomes" id="UP000314294">
    <property type="component" value="Unassembled WGS sequence"/>
</dbReference>
<protein>
    <submittedName>
        <fullName evidence="2">Uncharacterized protein</fullName>
    </submittedName>
</protein>
<sequence>MGGRRHGHEAASGGIKKELPASPLGAMRTRWTSPAAMSDLFFAIGRRGGGDVCEPQPGVEATAWLAGRLDNTRACTHVDHRSSSRYPPPEERSPDAEHNADSTTTLIYTHGGAERVGVATLRALRTRNHPFRPV</sequence>